<name>A0ABV1YRQ9_9HYPH</name>
<accession>A0ABV1YRQ9</accession>
<dbReference type="InterPro" id="IPR035985">
    <property type="entry name" value="Ubiquitin-activating_enz"/>
</dbReference>
<feature type="domain" description="THIF-type NAD/FAD binding fold" evidence="1">
    <location>
        <begin position="209"/>
        <end position="475"/>
    </location>
</feature>
<comment type="caution">
    <text evidence="2">The sequence shown here is derived from an EMBL/GenBank/DDBJ whole genome shotgun (WGS) entry which is preliminary data.</text>
</comment>
<proteinExistence type="predicted"/>
<dbReference type="RefSeq" id="WP_023808460.1">
    <property type="nucleotide sequence ID" value="NZ_JAMYQB010000001.1"/>
</dbReference>
<gene>
    <name evidence="2" type="ORF">NKI36_00015</name>
</gene>
<organism evidence="2 3">
    <name type="scientific">Mesorhizobium caraganae</name>
    <dbReference type="NCBI Taxonomy" id="483206"/>
    <lineage>
        <taxon>Bacteria</taxon>
        <taxon>Pseudomonadati</taxon>
        <taxon>Pseudomonadota</taxon>
        <taxon>Alphaproteobacteria</taxon>
        <taxon>Hyphomicrobiales</taxon>
        <taxon>Phyllobacteriaceae</taxon>
        <taxon>Mesorhizobium</taxon>
    </lineage>
</organism>
<keyword evidence="3" id="KW-1185">Reference proteome</keyword>
<keyword evidence="2" id="KW-0808">Transferase</keyword>
<evidence type="ECO:0000313" key="3">
    <source>
        <dbReference type="Proteomes" id="UP001433071"/>
    </source>
</evidence>
<dbReference type="EMBL" id="JAMYQB010000001">
    <property type="protein sequence ID" value="MER9402428.1"/>
    <property type="molecule type" value="Genomic_DNA"/>
</dbReference>
<reference evidence="2 3" key="1">
    <citation type="journal article" date="2024" name="Proc. Natl. Acad. Sci. U.S.A.">
        <title>The evolutionary genomics of adaptation to stress in wild rhizobium bacteria.</title>
        <authorList>
            <person name="Kehlet-Delgado H."/>
            <person name="Montoya A.P."/>
            <person name="Jensen K.T."/>
            <person name="Wendlandt C.E."/>
            <person name="Dexheimer C."/>
            <person name="Roberts M."/>
            <person name="Torres Martinez L."/>
            <person name="Friesen M.L."/>
            <person name="Griffitts J.S."/>
            <person name="Porter S.S."/>
        </authorList>
    </citation>
    <scope>NUCLEOTIDE SEQUENCE [LARGE SCALE GENOMIC DNA]</scope>
    <source>
        <strain evidence="2 3">M0641</strain>
    </source>
</reference>
<dbReference type="GO" id="GO:0016779">
    <property type="term" value="F:nucleotidyltransferase activity"/>
    <property type="evidence" value="ECO:0007669"/>
    <property type="project" value="UniProtKB-KW"/>
</dbReference>
<dbReference type="Proteomes" id="UP001433071">
    <property type="component" value="Unassembled WGS sequence"/>
</dbReference>
<dbReference type="Gene3D" id="3.40.50.720">
    <property type="entry name" value="NAD(P)-binding Rossmann-like Domain"/>
    <property type="match status" value="1"/>
</dbReference>
<protein>
    <submittedName>
        <fullName evidence="2">ThiF family adenylyltransferase</fullName>
    </submittedName>
</protein>
<dbReference type="InterPro" id="IPR000594">
    <property type="entry name" value="ThiF_NAD_FAD-bd"/>
</dbReference>
<sequence length="501" mass="52963">MSGLALGDRHSRPLDGLGDVASPKTILIRAGDVSGAVNRQHLLVCLVNLLARLHGLVGSIRVAVKGEMTVVTPNGAGPANAFQAVENLASWANGGRIPVLPPDGVEDLTIDMTGQMRGGASIYVWGEGWKAWIGSAPRAFGGSFGRRDCLGPYLAAALAAGEVFKHAKGLKKGRFARDDAYSLWSGESGRWEVLEDGPAVSDTRLPPLYVVGAGAVGQGIIQVLGASELASSFLVTIDHDRHDLEGTNLNRCFLAGLDDLDRPKVEAVERYRTFSGLGGLEHSGTLRDYILSSRSGLHPKLDLAEARDSYELVVSAVDINTSRQDIQGLCPRVVVGGSTDGLRAQAVIYGLVEQAECLGCWNVPDDGRAKAAAAREAALRAMSPEERRKELAGQVENLDAALSYLASAEPRCGQLGESDVKSFVDRMPPEFSASFVSMAAATMAAASLFRVTSGLSSDVNLQPKTILQFKNLSMAKTVTARRSGCAHCCVVREAGSPAKLG</sequence>
<evidence type="ECO:0000259" key="1">
    <source>
        <dbReference type="Pfam" id="PF00899"/>
    </source>
</evidence>
<keyword evidence="2" id="KW-0548">Nucleotidyltransferase</keyword>
<dbReference type="Pfam" id="PF00899">
    <property type="entry name" value="ThiF"/>
    <property type="match status" value="1"/>
</dbReference>
<dbReference type="SUPFAM" id="SSF69572">
    <property type="entry name" value="Activating enzymes of the ubiquitin-like proteins"/>
    <property type="match status" value="1"/>
</dbReference>
<evidence type="ECO:0000313" key="2">
    <source>
        <dbReference type="EMBL" id="MER9402428.1"/>
    </source>
</evidence>